<feature type="signal peptide" evidence="1">
    <location>
        <begin position="1"/>
        <end position="28"/>
    </location>
</feature>
<evidence type="ECO:0000256" key="1">
    <source>
        <dbReference type="SAM" id="SignalP"/>
    </source>
</evidence>
<evidence type="ECO:0000313" key="3">
    <source>
        <dbReference type="Proteomes" id="UP000487350"/>
    </source>
</evidence>
<dbReference type="RefSeq" id="WP_153584588.1">
    <property type="nucleotide sequence ID" value="NZ_WJBU01000006.1"/>
</dbReference>
<proteinExistence type="predicted"/>
<dbReference type="Proteomes" id="UP000487350">
    <property type="component" value="Unassembled WGS sequence"/>
</dbReference>
<accession>A0A844AT47</accession>
<feature type="chain" id="PRO_5032770808" evidence="1">
    <location>
        <begin position="29"/>
        <end position="249"/>
    </location>
</feature>
<dbReference type="AlphaFoldDB" id="A0A844AT47"/>
<keyword evidence="1" id="KW-0732">Signal</keyword>
<comment type="caution">
    <text evidence="2">The sequence shown here is derived from an EMBL/GenBank/DDBJ whole genome shotgun (WGS) entry which is preliminary data.</text>
</comment>
<sequence length="249" mass="27053">MSFKRSTSLVSLALLAALCPIAPMTASAGQVANMIRSAEREPGPNLSSRGSKNCSAAATAAAGSSVSLERAQSIEHLIKQVEDGLSKGLTCIEPEELQAKWGIPVWGLWRTERKMPQTSYFSPTPPKIEEIAARVAANPMERFLVEWRRSPALSSQRQPGFALIITRLSAEPAVVGSGDLISLERLKAIYGEPTSFLTTYPHVTCNSPCPPSGPYPYFEGVWKKSNPTRQIRIQTTRDSSVSVVILLVE</sequence>
<evidence type="ECO:0000313" key="2">
    <source>
        <dbReference type="EMBL" id="MRD47274.1"/>
    </source>
</evidence>
<protein>
    <submittedName>
        <fullName evidence="2">Uncharacterized protein</fullName>
    </submittedName>
</protein>
<keyword evidence="3" id="KW-1185">Reference proteome</keyword>
<organism evidence="2 3">
    <name type="scientific">Caenimonas koreensis DSM 17982</name>
    <dbReference type="NCBI Taxonomy" id="1121255"/>
    <lineage>
        <taxon>Bacteria</taxon>
        <taxon>Pseudomonadati</taxon>
        <taxon>Pseudomonadota</taxon>
        <taxon>Betaproteobacteria</taxon>
        <taxon>Burkholderiales</taxon>
        <taxon>Comamonadaceae</taxon>
        <taxon>Caenimonas</taxon>
    </lineage>
</organism>
<dbReference type="EMBL" id="WJBU01000006">
    <property type="protein sequence ID" value="MRD47274.1"/>
    <property type="molecule type" value="Genomic_DNA"/>
</dbReference>
<gene>
    <name evidence="2" type="ORF">GHT07_08280</name>
</gene>
<name>A0A844AT47_9BURK</name>
<reference evidence="2 3" key="1">
    <citation type="submission" date="2019-11" db="EMBL/GenBank/DDBJ databases">
        <title>Caenimonas koreensis gen. nov., sp. nov., isolated from activated sludge.</title>
        <authorList>
            <person name="Seung H.R."/>
        </authorList>
    </citation>
    <scope>NUCLEOTIDE SEQUENCE [LARGE SCALE GENOMIC DNA]</scope>
    <source>
        <strain evidence="2 3">EMB320</strain>
    </source>
</reference>